<organism evidence="2 3">
    <name type="scientific">Rubus argutus</name>
    <name type="common">Southern blackberry</name>
    <dbReference type="NCBI Taxonomy" id="59490"/>
    <lineage>
        <taxon>Eukaryota</taxon>
        <taxon>Viridiplantae</taxon>
        <taxon>Streptophyta</taxon>
        <taxon>Embryophyta</taxon>
        <taxon>Tracheophyta</taxon>
        <taxon>Spermatophyta</taxon>
        <taxon>Magnoliopsida</taxon>
        <taxon>eudicotyledons</taxon>
        <taxon>Gunneridae</taxon>
        <taxon>Pentapetalae</taxon>
        <taxon>rosids</taxon>
        <taxon>fabids</taxon>
        <taxon>Rosales</taxon>
        <taxon>Rosaceae</taxon>
        <taxon>Rosoideae</taxon>
        <taxon>Rosoideae incertae sedis</taxon>
        <taxon>Rubus</taxon>
    </lineage>
</organism>
<sequence length="80" mass="9077">MSTGLFSSTISMGFYVSSLLATVVDKVTNKSWLRSDLNYGMYKGQQYNDPDDSDRELKISSDMILEDMEEKIRIEAKEGP</sequence>
<keyword evidence="3" id="KW-1185">Reference proteome</keyword>
<dbReference type="EMBL" id="JBEDUW010000002">
    <property type="protein sequence ID" value="KAK9942199.1"/>
    <property type="molecule type" value="Genomic_DNA"/>
</dbReference>
<keyword evidence="1" id="KW-0812">Transmembrane</keyword>
<proteinExistence type="predicted"/>
<evidence type="ECO:0000313" key="2">
    <source>
        <dbReference type="EMBL" id="KAK9942199.1"/>
    </source>
</evidence>
<keyword evidence="1" id="KW-0472">Membrane</keyword>
<gene>
    <name evidence="2" type="ORF">M0R45_007877</name>
</gene>
<feature type="transmembrane region" description="Helical" evidence="1">
    <location>
        <begin position="6"/>
        <end position="24"/>
    </location>
</feature>
<dbReference type="Proteomes" id="UP001457282">
    <property type="component" value="Unassembled WGS sequence"/>
</dbReference>
<keyword evidence="1" id="KW-1133">Transmembrane helix</keyword>
<evidence type="ECO:0000313" key="3">
    <source>
        <dbReference type="Proteomes" id="UP001457282"/>
    </source>
</evidence>
<comment type="caution">
    <text evidence="2">The sequence shown here is derived from an EMBL/GenBank/DDBJ whole genome shotgun (WGS) entry which is preliminary data.</text>
</comment>
<protein>
    <submittedName>
        <fullName evidence="2">Uncharacterized protein</fullName>
    </submittedName>
</protein>
<name>A0AAW1Y015_RUBAR</name>
<dbReference type="AlphaFoldDB" id="A0AAW1Y015"/>
<evidence type="ECO:0000256" key="1">
    <source>
        <dbReference type="SAM" id="Phobius"/>
    </source>
</evidence>
<reference evidence="2 3" key="1">
    <citation type="journal article" date="2023" name="G3 (Bethesda)">
        <title>A chromosome-length genome assembly and annotation of blackberry (Rubus argutus, cv. 'Hillquist').</title>
        <authorList>
            <person name="Bruna T."/>
            <person name="Aryal R."/>
            <person name="Dudchenko O."/>
            <person name="Sargent D.J."/>
            <person name="Mead D."/>
            <person name="Buti M."/>
            <person name="Cavallini A."/>
            <person name="Hytonen T."/>
            <person name="Andres J."/>
            <person name="Pham M."/>
            <person name="Weisz D."/>
            <person name="Mascagni F."/>
            <person name="Usai G."/>
            <person name="Natali L."/>
            <person name="Bassil N."/>
            <person name="Fernandez G.E."/>
            <person name="Lomsadze A."/>
            <person name="Armour M."/>
            <person name="Olukolu B."/>
            <person name="Poorten T."/>
            <person name="Britton C."/>
            <person name="Davik J."/>
            <person name="Ashrafi H."/>
            <person name="Aiden E.L."/>
            <person name="Borodovsky M."/>
            <person name="Worthington M."/>
        </authorList>
    </citation>
    <scope>NUCLEOTIDE SEQUENCE [LARGE SCALE GENOMIC DNA]</scope>
    <source>
        <strain evidence="2">PI 553951</strain>
    </source>
</reference>
<accession>A0AAW1Y015</accession>